<evidence type="ECO:0000256" key="22">
    <source>
        <dbReference type="SAM" id="Phobius"/>
    </source>
</evidence>
<evidence type="ECO:0000256" key="12">
    <source>
        <dbReference type="ARBA" id="ARBA00022741"/>
    </source>
</evidence>
<sequence length="1148" mass="122561">MAALLVFLVLVVFGGGGGAAGDDVAALLEYKKGISDRGRDPVLGSWSPPATPDAGGGGGGCPSGWRGVVGRDPVLGSWSPPATPDAGGGGGGCPSGWRGVVCDGGAAGDDVAALLEFKKGISDRGRDPVLGSWSPPATPDAGGGGGGCPSGWRGVVCDGGAVVGVALDGLGLAGELKLVTLSGMRALQNLSLAGNAFSGRLPPGIGYLSSLRHLDLSGNRFYGPIPGRLADLSGLVHLNLSRNNFSSGFPTDGIRQLQNLRRIDLRSNSFWGNAGDLLTQLRNAEYIDLSDNQFTGAVDLDLDSLSSIGNTVRYLNLSNNKLQGGFFRNETVGAFKNLEVLDLSSSGIAGVVPRIDAWFSLAVFRVAGNALSGTMPEALLQNSMRLVEVDLSQNGFSGPVPAVNSTTLKLLNLSSNTLSGSLPSTVGKCISVDLSGNQLSGDLAILRAWDSTVEVIDLSSNKLEGSYPNDASQFQNLVSLKLRKNALSGSIPSVLGTYQKLSFLDLSLNSLGGPVLPSFFLSSTLTVLNLSGNKFTGAIPFQSTHSTESLELNSQSVLRIVDLSSNSLSGPLPPDISNLRKLEFLTLAMNDLSGEIPSEINKLQGLEYLDLSHNHFTGSIPDMPQTSLKIFNVSYNDLQGTVPKSVEKFPLSCFRPGNDLLVFPDGLPAGNYDDTGVAQSRSSHGQKAGVRVALIVGCIGAALLVIFIALAVYVVRSQELCGRNGFRGQITFRDLKLGRLSRPNLFKPPKDNVIPTKTSFSNDHLLTSAARSLSGQKELLAEAAVEYGYADPKEVTEPSSSGMAETSAAVPVLESSPRTALPTSPHFIDSRFHEEPVAFEVYSPDRLVGELIFLDSTLVFTAEDLSRAPAEVLGRSSHGTTYKAALQSGHVLTVKWLRVGLVKHKKEFTKEIKRIGTIRHPNIISWRAFYWGPKEQERLIISDYVNGDSLALYLYESTPRRYSRLSVSQRLKIAIDLARCLQFLHHEKGLPHGNLKPTNIFLMGPDLSPKLVDYGLHRFMTPSGTAEQILNLGALGYRAPELANTTKPMPSFKADVYAFGVIVMEMLTRKSAGDIISGQSGAVDLTDWVQMCNREGRGTDCFDRDITGLEESPRVMDELLAISLRCILPVNERPNMKTVCDDLCSITV</sequence>
<dbReference type="SUPFAM" id="SSF52058">
    <property type="entry name" value="L domain-like"/>
    <property type="match status" value="2"/>
</dbReference>
<evidence type="ECO:0000256" key="4">
    <source>
        <dbReference type="ARBA" id="ARBA00022475"/>
    </source>
</evidence>
<evidence type="ECO:0000256" key="18">
    <source>
        <dbReference type="ARBA" id="ARBA00023180"/>
    </source>
</evidence>
<dbReference type="InterPro" id="IPR011009">
    <property type="entry name" value="Kinase-like_dom_sf"/>
</dbReference>
<dbReference type="Pfam" id="PF08263">
    <property type="entry name" value="LRRNT_2"/>
    <property type="match status" value="2"/>
</dbReference>
<dbReference type="GO" id="GO:0005524">
    <property type="term" value="F:ATP binding"/>
    <property type="evidence" value="ECO:0007669"/>
    <property type="project" value="UniProtKB-KW"/>
</dbReference>
<evidence type="ECO:0000256" key="16">
    <source>
        <dbReference type="ARBA" id="ARBA00023136"/>
    </source>
</evidence>
<evidence type="ECO:0000256" key="2">
    <source>
        <dbReference type="ARBA" id="ARBA00004236"/>
    </source>
</evidence>
<dbReference type="Pfam" id="PF00069">
    <property type="entry name" value="Pkinase"/>
    <property type="match status" value="1"/>
</dbReference>
<dbReference type="InterPro" id="IPR001611">
    <property type="entry name" value="Leu-rich_rpt"/>
</dbReference>
<dbReference type="Gene3D" id="3.30.200.20">
    <property type="entry name" value="Phosphorylase Kinase, domain 1"/>
    <property type="match status" value="1"/>
</dbReference>
<evidence type="ECO:0000256" key="19">
    <source>
        <dbReference type="ARBA" id="ARBA00047899"/>
    </source>
</evidence>
<feature type="chain" id="PRO_5003774117" description="non-specific serine/threonine protein kinase" evidence="23">
    <location>
        <begin position="20"/>
        <end position="1148"/>
    </location>
</feature>
<feature type="transmembrane region" description="Helical" evidence="22">
    <location>
        <begin position="692"/>
        <end position="715"/>
    </location>
</feature>
<dbReference type="PANTHER" id="PTHR48003:SF5">
    <property type="entry name" value="OS07G0626500 PROTEIN"/>
    <property type="match status" value="1"/>
</dbReference>
<feature type="region of interest" description="Disordered" evidence="21">
    <location>
        <begin position="795"/>
        <end position="815"/>
    </location>
</feature>
<feature type="signal peptide" evidence="23">
    <location>
        <begin position="1"/>
        <end position="19"/>
    </location>
</feature>
<keyword evidence="5" id="KW-0723">Serine/threonine-protein kinase</keyword>
<dbReference type="Proteomes" id="UP000006038">
    <property type="component" value="Chromosome 7"/>
</dbReference>
<dbReference type="FunFam" id="3.80.10.10:FF:000041">
    <property type="entry name" value="LRR receptor-like serine/threonine-protein kinase ERECTA"/>
    <property type="match status" value="1"/>
</dbReference>
<comment type="catalytic activity">
    <reaction evidence="19">
        <text>L-threonyl-[protein] + ATP = O-phospho-L-threonyl-[protein] + ADP + H(+)</text>
        <dbReference type="Rhea" id="RHEA:46608"/>
        <dbReference type="Rhea" id="RHEA-COMP:11060"/>
        <dbReference type="Rhea" id="RHEA-COMP:11605"/>
        <dbReference type="ChEBI" id="CHEBI:15378"/>
        <dbReference type="ChEBI" id="CHEBI:30013"/>
        <dbReference type="ChEBI" id="CHEBI:30616"/>
        <dbReference type="ChEBI" id="CHEBI:61977"/>
        <dbReference type="ChEBI" id="CHEBI:456216"/>
        <dbReference type="EC" id="2.7.11.1"/>
    </reaction>
</comment>
<keyword evidence="10 23" id="KW-0732">Signal</keyword>
<evidence type="ECO:0000256" key="5">
    <source>
        <dbReference type="ARBA" id="ARBA00022527"/>
    </source>
</evidence>
<dbReference type="Gene3D" id="1.10.510.10">
    <property type="entry name" value="Transferase(Phosphotransferase) domain 1"/>
    <property type="match status" value="1"/>
</dbReference>
<dbReference type="EnsemblPlants" id="OB07G28480.1">
    <property type="protein sequence ID" value="OB07G28480.1"/>
    <property type="gene ID" value="OB07G28480"/>
</dbReference>
<accession>J3MN66</accession>
<keyword evidence="26" id="KW-1185">Reference proteome</keyword>
<evidence type="ECO:0000256" key="7">
    <source>
        <dbReference type="ARBA" id="ARBA00022614"/>
    </source>
</evidence>
<keyword evidence="8" id="KW-0808">Transferase</keyword>
<keyword evidence="9 22" id="KW-0812">Transmembrane</keyword>
<feature type="domain" description="Protein kinase" evidence="24">
    <location>
        <begin position="867"/>
        <end position="1148"/>
    </location>
</feature>
<dbReference type="Gramene" id="OB07G28480.1">
    <property type="protein sequence ID" value="OB07G28480.1"/>
    <property type="gene ID" value="OB07G28480"/>
</dbReference>
<dbReference type="InterPro" id="IPR032675">
    <property type="entry name" value="LRR_dom_sf"/>
</dbReference>
<evidence type="ECO:0000313" key="26">
    <source>
        <dbReference type="Proteomes" id="UP000006038"/>
    </source>
</evidence>
<evidence type="ECO:0000256" key="23">
    <source>
        <dbReference type="SAM" id="SignalP"/>
    </source>
</evidence>
<dbReference type="Pfam" id="PF00560">
    <property type="entry name" value="LRR_1"/>
    <property type="match status" value="4"/>
</dbReference>
<evidence type="ECO:0000256" key="6">
    <source>
        <dbReference type="ARBA" id="ARBA00022553"/>
    </source>
</evidence>
<evidence type="ECO:0000256" key="17">
    <source>
        <dbReference type="ARBA" id="ARBA00023170"/>
    </source>
</evidence>
<keyword evidence="15 22" id="KW-1133">Transmembrane helix</keyword>
<comment type="subcellular location">
    <subcellularLocation>
        <location evidence="2">Cell membrane</location>
    </subcellularLocation>
    <subcellularLocation>
        <location evidence="1">Membrane</location>
        <topology evidence="1">Single-pass membrane protein</topology>
    </subcellularLocation>
</comment>
<evidence type="ECO:0000256" key="3">
    <source>
        <dbReference type="ARBA" id="ARBA00012513"/>
    </source>
</evidence>
<reference evidence="25" key="2">
    <citation type="submission" date="2013-04" db="UniProtKB">
        <authorList>
            <consortium name="EnsemblPlants"/>
        </authorList>
    </citation>
    <scope>IDENTIFICATION</scope>
</reference>
<evidence type="ECO:0000259" key="24">
    <source>
        <dbReference type="PROSITE" id="PS50011"/>
    </source>
</evidence>
<evidence type="ECO:0000256" key="15">
    <source>
        <dbReference type="ARBA" id="ARBA00022989"/>
    </source>
</evidence>
<organism evidence="25">
    <name type="scientific">Oryza brachyantha</name>
    <name type="common">malo sina</name>
    <dbReference type="NCBI Taxonomy" id="4533"/>
    <lineage>
        <taxon>Eukaryota</taxon>
        <taxon>Viridiplantae</taxon>
        <taxon>Streptophyta</taxon>
        <taxon>Embryophyta</taxon>
        <taxon>Tracheophyta</taxon>
        <taxon>Spermatophyta</taxon>
        <taxon>Magnoliopsida</taxon>
        <taxon>Liliopsida</taxon>
        <taxon>Poales</taxon>
        <taxon>Poaceae</taxon>
        <taxon>BOP clade</taxon>
        <taxon>Oryzoideae</taxon>
        <taxon>Oryzeae</taxon>
        <taxon>Oryzinae</taxon>
        <taxon>Oryza</taxon>
    </lineage>
</organism>
<dbReference type="Gene3D" id="3.80.10.10">
    <property type="entry name" value="Ribonuclease Inhibitor"/>
    <property type="match status" value="3"/>
</dbReference>
<evidence type="ECO:0000256" key="13">
    <source>
        <dbReference type="ARBA" id="ARBA00022777"/>
    </source>
</evidence>
<evidence type="ECO:0000256" key="11">
    <source>
        <dbReference type="ARBA" id="ARBA00022737"/>
    </source>
</evidence>
<evidence type="ECO:0000256" key="21">
    <source>
        <dbReference type="SAM" id="MobiDB-lite"/>
    </source>
</evidence>
<evidence type="ECO:0000256" key="10">
    <source>
        <dbReference type="ARBA" id="ARBA00022729"/>
    </source>
</evidence>
<evidence type="ECO:0000256" key="9">
    <source>
        <dbReference type="ARBA" id="ARBA00022692"/>
    </source>
</evidence>
<dbReference type="GO" id="GO:0005886">
    <property type="term" value="C:plasma membrane"/>
    <property type="evidence" value="ECO:0007669"/>
    <property type="project" value="UniProtKB-SubCell"/>
</dbReference>
<dbReference type="EC" id="2.7.11.1" evidence="3"/>
<gene>
    <name evidence="25" type="primary">LOC102719601</name>
</gene>
<keyword evidence="11" id="KW-0677">Repeat</keyword>
<dbReference type="PROSITE" id="PS50011">
    <property type="entry name" value="PROTEIN_KINASE_DOM"/>
    <property type="match status" value="1"/>
</dbReference>
<dbReference type="eggNOG" id="ENOG502QWF1">
    <property type="taxonomic scope" value="Eukaryota"/>
</dbReference>
<keyword evidence="12" id="KW-0547">Nucleotide-binding</keyword>
<feature type="region of interest" description="Disordered" evidence="21">
    <location>
        <begin position="126"/>
        <end position="145"/>
    </location>
</feature>
<proteinExistence type="predicted"/>
<dbReference type="InterPro" id="IPR013210">
    <property type="entry name" value="LRR_N_plant-typ"/>
</dbReference>
<dbReference type="FunFam" id="3.30.200.20:FF:000486">
    <property type="entry name" value="Leucine-rich repeat receptor-like protein kinase"/>
    <property type="match status" value="1"/>
</dbReference>
<feature type="region of interest" description="Disordered" evidence="21">
    <location>
        <begin position="38"/>
        <end position="90"/>
    </location>
</feature>
<dbReference type="FunFam" id="3.80.10.10:FF:000383">
    <property type="entry name" value="Leucine-rich repeat receptor protein kinase EMS1"/>
    <property type="match status" value="1"/>
</dbReference>
<keyword evidence="7" id="KW-0433">Leucine-rich repeat</keyword>
<dbReference type="HOGENOM" id="CLU_000288_22_1_1"/>
<keyword evidence="17" id="KW-0675">Receptor</keyword>
<evidence type="ECO:0000256" key="8">
    <source>
        <dbReference type="ARBA" id="ARBA00022679"/>
    </source>
</evidence>
<keyword evidence="18" id="KW-0325">Glycoprotein</keyword>
<dbReference type="SUPFAM" id="SSF56112">
    <property type="entry name" value="Protein kinase-like (PK-like)"/>
    <property type="match status" value="1"/>
</dbReference>
<protein>
    <recommendedName>
        <fullName evidence="3">non-specific serine/threonine protein kinase</fullName>
        <ecNumber evidence="3">2.7.11.1</ecNumber>
    </recommendedName>
</protein>
<keyword evidence="6" id="KW-0597">Phosphoprotein</keyword>
<name>J3MN66_ORYBR</name>
<keyword evidence="4" id="KW-1003">Cell membrane</keyword>
<keyword evidence="13" id="KW-0418">Kinase</keyword>
<dbReference type="OMA" id="VMDCIDR"/>
<dbReference type="GO" id="GO:0004674">
    <property type="term" value="F:protein serine/threonine kinase activity"/>
    <property type="evidence" value="ECO:0007669"/>
    <property type="project" value="UniProtKB-KW"/>
</dbReference>
<comment type="catalytic activity">
    <reaction evidence="20">
        <text>L-seryl-[protein] + ATP = O-phospho-L-seryl-[protein] + ADP + H(+)</text>
        <dbReference type="Rhea" id="RHEA:17989"/>
        <dbReference type="Rhea" id="RHEA-COMP:9863"/>
        <dbReference type="Rhea" id="RHEA-COMP:11604"/>
        <dbReference type="ChEBI" id="CHEBI:15378"/>
        <dbReference type="ChEBI" id="CHEBI:29999"/>
        <dbReference type="ChEBI" id="CHEBI:30616"/>
        <dbReference type="ChEBI" id="CHEBI:83421"/>
        <dbReference type="ChEBI" id="CHEBI:456216"/>
        <dbReference type="EC" id="2.7.11.1"/>
    </reaction>
</comment>
<keyword evidence="14" id="KW-0067">ATP-binding</keyword>
<dbReference type="PANTHER" id="PTHR48003">
    <property type="entry name" value="OS07G0626500 PROTEIN"/>
    <property type="match status" value="1"/>
</dbReference>
<reference evidence="25" key="1">
    <citation type="journal article" date="2013" name="Nat. Commun.">
        <title>Whole-genome sequencing of Oryza brachyantha reveals mechanisms underlying Oryza genome evolution.</title>
        <authorList>
            <person name="Chen J."/>
            <person name="Huang Q."/>
            <person name="Gao D."/>
            <person name="Wang J."/>
            <person name="Lang Y."/>
            <person name="Liu T."/>
            <person name="Li B."/>
            <person name="Bai Z."/>
            <person name="Luis Goicoechea J."/>
            <person name="Liang C."/>
            <person name="Chen C."/>
            <person name="Zhang W."/>
            <person name="Sun S."/>
            <person name="Liao Y."/>
            <person name="Zhang X."/>
            <person name="Yang L."/>
            <person name="Song C."/>
            <person name="Wang M."/>
            <person name="Shi J."/>
            <person name="Liu G."/>
            <person name="Liu J."/>
            <person name="Zhou H."/>
            <person name="Zhou W."/>
            <person name="Yu Q."/>
            <person name="An N."/>
            <person name="Chen Y."/>
            <person name="Cai Q."/>
            <person name="Wang B."/>
            <person name="Liu B."/>
            <person name="Min J."/>
            <person name="Huang Y."/>
            <person name="Wu H."/>
            <person name="Li Z."/>
            <person name="Zhang Y."/>
            <person name="Yin Y."/>
            <person name="Song W."/>
            <person name="Jiang J."/>
            <person name="Jackson S.A."/>
            <person name="Wing R.A."/>
            <person name="Wang J."/>
            <person name="Chen M."/>
        </authorList>
    </citation>
    <scope>NUCLEOTIDE SEQUENCE [LARGE SCALE GENOMIC DNA]</scope>
    <source>
        <strain evidence="25">cv. IRGC 101232</strain>
    </source>
</reference>
<dbReference type="AlphaFoldDB" id="J3MN66"/>
<dbReference type="InterPro" id="IPR053059">
    <property type="entry name" value="Inactive_SerThr-Kinase_ABA"/>
</dbReference>
<dbReference type="Pfam" id="PF13516">
    <property type="entry name" value="LRR_6"/>
    <property type="match status" value="1"/>
</dbReference>
<dbReference type="InterPro" id="IPR000719">
    <property type="entry name" value="Prot_kinase_dom"/>
</dbReference>
<evidence type="ECO:0000313" key="25">
    <source>
        <dbReference type="EnsemblPlants" id="OB07G28480.1"/>
    </source>
</evidence>
<keyword evidence="16 22" id="KW-0472">Membrane</keyword>
<dbReference type="FunFam" id="3.80.10.10:FF:000095">
    <property type="entry name" value="LRR receptor-like serine/threonine-protein kinase GSO1"/>
    <property type="match status" value="1"/>
</dbReference>
<evidence type="ECO:0000256" key="1">
    <source>
        <dbReference type="ARBA" id="ARBA00004167"/>
    </source>
</evidence>
<evidence type="ECO:0000256" key="14">
    <source>
        <dbReference type="ARBA" id="ARBA00022840"/>
    </source>
</evidence>
<evidence type="ECO:0000256" key="20">
    <source>
        <dbReference type="ARBA" id="ARBA00048679"/>
    </source>
</evidence>